<evidence type="ECO:0000256" key="6">
    <source>
        <dbReference type="ARBA" id="ARBA00022989"/>
    </source>
</evidence>
<evidence type="ECO:0000256" key="5">
    <source>
        <dbReference type="ARBA" id="ARBA00022692"/>
    </source>
</evidence>
<proteinExistence type="inferred from homology"/>
<feature type="transmembrane region" description="Helical" evidence="8">
    <location>
        <begin position="309"/>
        <end position="326"/>
    </location>
</feature>
<dbReference type="CDD" id="cd06550">
    <property type="entry name" value="TM_ABC_iron-siderophores_like"/>
    <property type="match status" value="1"/>
</dbReference>
<keyword evidence="3" id="KW-0813">Transport</keyword>
<feature type="transmembrane region" description="Helical" evidence="8">
    <location>
        <begin position="59"/>
        <end position="76"/>
    </location>
</feature>
<dbReference type="AlphaFoldDB" id="A0A0N0Z9Q5"/>
<feature type="transmembrane region" description="Helical" evidence="8">
    <location>
        <begin position="239"/>
        <end position="266"/>
    </location>
</feature>
<feature type="transmembrane region" description="Helical" evidence="8">
    <location>
        <begin position="278"/>
        <end position="297"/>
    </location>
</feature>
<dbReference type="Gene3D" id="1.10.3470.10">
    <property type="entry name" value="ABC transporter involved in vitamin B12 uptake, BtuC"/>
    <property type="match status" value="1"/>
</dbReference>
<keyword evidence="5 8" id="KW-0812">Transmembrane</keyword>
<evidence type="ECO:0000256" key="8">
    <source>
        <dbReference type="SAM" id="Phobius"/>
    </source>
</evidence>
<dbReference type="GO" id="GO:0033214">
    <property type="term" value="P:siderophore-iron import into cell"/>
    <property type="evidence" value="ECO:0007669"/>
    <property type="project" value="TreeGrafter"/>
</dbReference>
<evidence type="ECO:0000256" key="4">
    <source>
        <dbReference type="ARBA" id="ARBA00022475"/>
    </source>
</evidence>
<dbReference type="InterPro" id="IPR000522">
    <property type="entry name" value="ABC_transptr_permease_BtuC"/>
</dbReference>
<feature type="transmembrane region" description="Helical" evidence="8">
    <location>
        <begin position="116"/>
        <end position="137"/>
    </location>
</feature>
<feature type="transmembrane region" description="Helical" evidence="8">
    <location>
        <begin position="189"/>
        <end position="210"/>
    </location>
</feature>
<dbReference type="Proteomes" id="UP000053226">
    <property type="component" value="Unassembled WGS sequence"/>
</dbReference>
<comment type="similarity">
    <text evidence="2">Belongs to the binding-protein-dependent transport system permease family. FecCD subfamily.</text>
</comment>
<dbReference type="OrthoDB" id="9055647at2"/>
<keyword evidence="6 8" id="KW-1133">Transmembrane helix</keyword>
<accession>A0A0N0Z9Q5</accession>
<dbReference type="GO" id="GO:0005886">
    <property type="term" value="C:plasma membrane"/>
    <property type="evidence" value="ECO:0007669"/>
    <property type="project" value="UniProtKB-SubCell"/>
</dbReference>
<dbReference type="PANTHER" id="PTHR30472">
    <property type="entry name" value="FERRIC ENTEROBACTIN TRANSPORT SYSTEM PERMEASE PROTEIN"/>
    <property type="match status" value="1"/>
</dbReference>
<evidence type="ECO:0000256" key="3">
    <source>
        <dbReference type="ARBA" id="ARBA00022448"/>
    </source>
</evidence>
<organism evidence="9 10">
    <name type="scientific">Moellerella wisconsensis ATCC 35017</name>
    <dbReference type="NCBI Taxonomy" id="1354267"/>
    <lineage>
        <taxon>Bacteria</taxon>
        <taxon>Pseudomonadati</taxon>
        <taxon>Pseudomonadota</taxon>
        <taxon>Gammaproteobacteria</taxon>
        <taxon>Enterobacterales</taxon>
        <taxon>Morganellaceae</taxon>
        <taxon>Moellerella</taxon>
    </lineage>
</organism>
<feature type="transmembrane region" description="Helical" evidence="8">
    <location>
        <begin position="12"/>
        <end position="39"/>
    </location>
</feature>
<evidence type="ECO:0000313" key="10">
    <source>
        <dbReference type="Proteomes" id="UP000053226"/>
    </source>
</evidence>
<dbReference type="RefSeq" id="WP_053908626.1">
    <property type="nucleotide sequence ID" value="NZ_CAWMUS010000019.1"/>
</dbReference>
<dbReference type="PANTHER" id="PTHR30472:SF25">
    <property type="entry name" value="ABC TRANSPORTER PERMEASE PROTEIN MJ0876-RELATED"/>
    <property type="match status" value="1"/>
</dbReference>
<feature type="transmembrane region" description="Helical" evidence="8">
    <location>
        <begin position="88"/>
        <end position="110"/>
    </location>
</feature>
<sequence length="333" mass="35778">MNRFKYPAMGLCLLLLSLIIIVLIVSNLGAMSLSFSMLWQLPMSDPLWQIWLNIRLPRILLAILIGLALAVSGAIMQGLFRNPLADPGLLGISSGAALAVAAFIVIPFSLPSILANYGHLSAAFVGSLAVSMIIFSLNRLSSGNLSRLLLAGIAINALCMSFVGVLSYISDDQQLRTFSLWMMGSLGKVDWQSLLIATSVILPTCFMCFLQGKKLNLLQLGDEDAHYLGLQVERTKFTLLLLSALLIGCAVAMSGVIGFIGLVVPHLIRMTFGPDHRWLLPGSALVGAILLLIADTIARTLVAPAEIPVGLLTGLIGGPYFLWLILRQPVGKM</sequence>
<keyword evidence="4" id="KW-1003">Cell membrane</keyword>
<keyword evidence="7 8" id="KW-0472">Membrane</keyword>
<reference evidence="9 10" key="1">
    <citation type="submission" date="2015-07" db="EMBL/GenBank/DDBJ databases">
        <title>ATOL: Assembling a taxonomically balanced genome-scale reconstruction of the evolutionary history of the Enterobacteriaceae.</title>
        <authorList>
            <person name="Plunkett G.III."/>
            <person name="Neeno-Eckwall E.C."/>
            <person name="Glasner J.D."/>
            <person name="Perna N.T."/>
        </authorList>
    </citation>
    <scope>NUCLEOTIDE SEQUENCE [LARGE SCALE GENOMIC DNA]</scope>
    <source>
        <strain evidence="9 10">ATCC 35017</strain>
    </source>
</reference>
<evidence type="ECO:0000256" key="7">
    <source>
        <dbReference type="ARBA" id="ARBA00023136"/>
    </source>
</evidence>
<evidence type="ECO:0000256" key="2">
    <source>
        <dbReference type="ARBA" id="ARBA00007935"/>
    </source>
</evidence>
<protein>
    <submittedName>
        <fullName evidence="9">Permease component of an ABC superfamily hemin transporter</fullName>
    </submittedName>
</protein>
<dbReference type="FunFam" id="1.10.3470.10:FF:000001">
    <property type="entry name" value="Vitamin B12 ABC transporter permease BtuC"/>
    <property type="match status" value="1"/>
</dbReference>
<evidence type="ECO:0000256" key="1">
    <source>
        <dbReference type="ARBA" id="ARBA00004651"/>
    </source>
</evidence>
<dbReference type="InterPro" id="IPR037294">
    <property type="entry name" value="ABC_BtuC-like"/>
</dbReference>
<gene>
    <name evidence="9" type="ORF">M992_2188</name>
</gene>
<name>A0A0N0Z9Q5_9GAMM</name>
<comment type="subcellular location">
    <subcellularLocation>
        <location evidence="1">Cell membrane</location>
        <topology evidence="1">Multi-pass membrane protein</topology>
    </subcellularLocation>
</comment>
<dbReference type="SUPFAM" id="SSF81345">
    <property type="entry name" value="ABC transporter involved in vitamin B12 uptake, BtuC"/>
    <property type="match status" value="1"/>
</dbReference>
<evidence type="ECO:0000313" key="9">
    <source>
        <dbReference type="EMBL" id="KPD02474.1"/>
    </source>
</evidence>
<dbReference type="EMBL" id="LGAA01000019">
    <property type="protein sequence ID" value="KPD02474.1"/>
    <property type="molecule type" value="Genomic_DNA"/>
</dbReference>
<dbReference type="GO" id="GO:0022857">
    <property type="term" value="F:transmembrane transporter activity"/>
    <property type="evidence" value="ECO:0007669"/>
    <property type="project" value="InterPro"/>
</dbReference>
<comment type="caution">
    <text evidence="9">The sequence shown here is derived from an EMBL/GenBank/DDBJ whole genome shotgun (WGS) entry which is preliminary data.</text>
</comment>
<feature type="transmembrane region" description="Helical" evidence="8">
    <location>
        <begin position="149"/>
        <end position="169"/>
    </location>
</feature>
<dbReference type="Pfam" id="PF01032">
    <property type="entry name" value="FecCD"/>
    <property type="match status" value="1"/>
</dbReference>
<keyword evidence="10" id="KW-1185">Reference proteome</keyword>